<name>A0A285JA72_9GAMM</name>
<evidence type="ECO:0000256" key="1">
    <source>
        <dbReference type="ARBA" id="ARBA00022723"/>
    </source>
</evidence>
<keyword evidence="5" id="KW-1185">Reference proteome</keyword>
<accession>A0A285JA72</accession>
<evidence type="ECO:0000313" key="4">
    <source>
        <dbReference type="EMBL" id="SNY56031.1"/>
    </source>
</evidence>
<dbReference type="OrthoDB" id="148966at2"/>
<organism evidence="4 5">
    <name type="scientific">Arsukibacterium tuosuense</name>
    <dbReference type="NCBI Taxonomy" id="1323745"/>
    <lineage>
        <taxon>Bacteria</taxon>
        <taxon>Pseudomonadati</taxon>
        <taxon>Pseudomonadota</taxon>
        <taxon>Gammaproteobacteria</taxon>
        <taxon>Chromatiales</taxon>
        <taxon>Chromatiaceae</taxon>
        <taxon>Arsukibacterium</taxon>
    </lineage>
</organism>
<protein>
    <submittedName>
        <fullName evidence="4">Putative hydrolase of the HAD superfamily</fullName>
    </submittedName>
</protein>
<dbReference type="GO" id="GO:0046872">
    <property type="term" value="F:metal ion binding"/>
    <property type="evidence" value="ECO:0007669"/>
    <property type="project" value="UniProtKB-KW"/>
</dbReference>
<evidence type="ECO:0000256" key="2">
    <source>
        <dbReference type="ARBA" id="ARBA00022801"/>
    </source>
</evidence>
<dbReference type="RefSeq" id="WP_097112232.1">
    <property type="nucleotide sequence ID" value="NZ_OBEB01000006.1"/>
</dbReference>
<proteinExistence type="predicted"/>
<dbReference type="InterPro" id="IPR023214">
    <property type="entry name" value="HAD_sf"/>
</dbReference>
<reference evidence="5" key="1">
    <citation type="submission" date="2017-09" db="EMBL/GenBank/DDBJ databases">
        <authorList>
            <person name="Varghese N."/>
            <person name="Submissions S."/>
        </authorList>
    </citation>
    <scope>NUCLEOTIDE SEQUENCE [LARGE SCALE GENOMIC DNA]</scope>
    <source>
        <strain evidence="5">CGMCC 1.12461</strain>
    </source>
</reference>
<dbReference type="InterPro" id="IPR051400">
    <property type="entry name" value="HAD-like_hydrolase"/>
</dbReference>
<sequence>MILIFDLDDTLYDERQFVESGFRSVADMAQQCWQLDAATSFQRLCQLLDSQGRGRIFDDWLAPHNLATKTNISACVHRYRLHKPQLSLPPTHRKMLQSLPGPLYLVTDGHKIVQQNKVQALGLAPYFKRIFITHRFGIKHAKPSTHCFDLIQQAEQCRWQDLVYIGDNPAKDFVNLNKKGAGTIRILTGCHKNVQAKPGYDAKTRLHTLTELMPLLKGNHNNV</sequence>
<keyword evidence="1" id="KW-0479">Metal-binding</keyword>
<dbReference type="Gene3D" id="1.10.150.520">
    <property type="match status" value="1"/>
</dbReference>
<dbReference type="SFLD" id="SFLDS00003">
    <property type="entry name" value="Haloacid_Dehalogenase"/>
    <property type="match status" value="1"/>
</dbReference>
<gene>
    <name evidence="4" type="ORF">SAMN06297280_3044</name>
</gene>
<keyword evidence="2 4" id="KW-0378">Hydrolase</keyword>
<dbReference type="GO" id="GO:0016791">
    <property type="term" value="F:phosphatase activity"/>
    <property type="evidence" value="ECO:0007669"/>
    <property type="project" value="TreeGrafter"/>
</dbReference>
<dbReference type="Gene3D" id="3.40.50.1000">
    <property type="entry name" value="HAD superfamily/HAD-like"/>
    <property type="match status" value="1"/>
</dbReference>
<dbReference type="PANTHER" id="PTHR46470:SF2">
    <property type="entry name" value="GLYCERALDEHYDE 3-PHOSPHATE PHOSPHATASE"/>
    <property type="match status" value="1"/>
</dbReference>
<evidence type="ECO:0000256" key="3">
    <source>
        <dbReference type="ARBA" id="ARBA00022842"/>
    </source>
</evidence>
<dbReference type="Proteomes" id="UP000219353">
    <property type="component" value="Unassembled WGS sequence"/>
</dbReference>
<dbReference type="AlphaFoldDB" id="A0A285JA72"/>
<dbReference type="Pfam" id="PF00702">
    <property type="entry name" value="Hydrolase"/>
    <property type="match status" value="1"/>
</dbReference>
<evidence type="ECO:0000313" key="5">
    <source>
        <dbReference type="Proteomes" id="UP000219353"/>
    </source>
</evidence>
<dbReference type="SFLD" id="SFLDG01129">
    <property type="entry name" value="C1.5:_HAD__Beta-PGM__Phosphata"/>
    <property type="match status" value="1"/>
</dbReference>
<dbReference type="EMBL" id="OBEB01000006">
    <property type="protein sequence ID" value="SNY56031.1"/>
    <property type="molecule type" value="Genomic_DNA"/>
</dbReference>
<dbReference type="InterPro" id="IPR036412">
    <property type="entry name" value="HAD-like_sf"/>
</dbReference>
<dbReference type="SUPFAM" id="SSF56784">
    <property type="entry name" value="HAD-like"/>
    <property type="match status" value="1"/>
</dbReference>
<dbReference type="PANTHER" id="PTHR46470">
    <property type="entry name" value="N-ACYLNEURAMINATE-9-PHOSPHATASE"/>
    <property type="match status" value="1"/>
</dbReference>
<keyword evidence="3" id="KW-0460">Magnesium</keyword>